<sequence length="126" mass="14162">MGDELGKILKMIESGVITSEDGQALIKVIDTAHRKVNEVNQGMTGRFLHINVDSHDKEEEVIEINIPLNLARSVLKMGFIQKQIKAQTRTGIEPDLDEMIDLLNLDSIGDLITIDRNSVNVRIWID</sequence>
<evidence type="ECO:0000313" key="2">
    <source>
        <dbReference type="EMBL" id="UUF08005.1"/>
    </source>
</evidence>
<proteinExistence type="predicted"/>
<gene>
    <name evidence="1" type="ORF">J0J69_04155</name>
    <name evidence="2" type="ORF">J0J70_10340</name>
</gene>
<keyword evidence="3" id="KW-1185">Reference proteome</keyword>
<dbReference type="RefSeq" id="WP_055245026.1">
    <property type="nucleotide sequence ID" value="NZ_CP071249.1"/>
</dbReference>
<reference evidence="2 3" key="1">
    <citation type="submission" date="2021-03" db="EMBL/GenBank/DDBJ databases">
        <title>Comparative Genomics and Metabolomics in the genus Turicibacter.</title>
        <authorList>
            <person name="Maki J."/>
            <person name="Looft T."/>
        </authorList>
    </citation>
    <scope>NUCLEOTIDE SEQUENCE</scope>
    <source>
        <strain evidence="2">ISU324</strain>
        <strain evidence="1 3">MMM721</strain>
    </source>
</reference>
<dbReference type="EMBL" id="CP071249">
    <property type="protein sequence ID" value="UUF06780.1"/>
    <property type="molecule type" value="Genomic_DNA"/>
</dbReference>
<dbReference type="AlphaFoldDB" id="A0A9Q9FG69"/>
<dbReference type="Proteomes" id="UP001058016">
    <property type="component" value="Chromosome"/>
</dbReference>
<evidence type="ECO:0000313" key="1">
    <source>
        <dbReference type="EMBL" id="UUF06780.1"/>
    </source>
</evidence>
<dbReference type="EMBL" id="CP071250">
    <property type="protein sequence ID" value="UUF08005.1"/>
    <property type="molecule type" value="Genomic_DNA"/>
</dbReference>
<accession>A0A9Q9FG69</accession>
<organism evidence="2 4">
    <name type="scientific">Turicibacter bilis</name>
    <dbReference type="NCBI Taxonomy" id="2735723"/>
    <lineage>
        <taxon>Bacteria</taxon>
        <taxon>Bacillati</taxon>
        <taxon>Bacillota</taxon>
        <taxon>Erysipelotrichia</taxon>
        <taxon>Erysipelotrichales</taxon>
        <taxon>Turicibacteraceae</taxon>
        <taxon>Turicibacter</taxon>
    </lineage>
</organism>
<name>A0A9Q9FG69_9FIRM</name>
<evidence type="ECO:0000313" key="4">
    <source>
        <dbReference type="Proteomes" id="UP001058072"/>
    </source>
</evidence>
<evidence type="ECO:0000313" key="3">
    <source>
        <dbReference type="Proteomes" id="UP001058016"/>
    </source>
</evidence>
<dbReference type="Proteomes" id="UP001058072">
    <property type="component" value="Chromosome"/>
</dbReference>
<protein>
    <submittedName>
        <fullName evidence="2">Uncharacterized protein</fullName>
    </submittedName>
</protein>